<gene>
    <name evidence="2" type="ORF">Lfee_2384</name>
    <name evidence="3" type="ORF">NCTC12022_00932</name>
</gene>
<dbReference type="Proteomes" id="UP000251942">
    <property type="component" value="Unassembled WGS sequence"/>
</dbReference>
<dbReference type="RefSeq" id="WP_058447110.1">
    <property type="nucleotide sequence ID" value="NZ_CAAAHT010000019.1"/>
</dbReference>
<name>A0A0W0TKB7_9GAMM</name>
<evidence type="ECO:0000313" key="5">
    <source>
        <dbReference type="Proteomes" id="UP000251942"/>
    </source>
</evidence>
<dbReference type="STRING" id="453.Lfee_2384"/>
<proteinExistence type="predicted"/>
<accession>A0A0W0TKB7</accession>
<protein>
    <submittedName>
        <fullName evidence="2">Uncharacterized protein</fullName>
    </submittedName>
</protein>
<sequence length="81" mass="9172">MPIPAYPKQLAELLRKNEAGIANTADSSQEADQSVIREMRVQDSYENNNDPNDMPLEIMKNEESDLDPIDTEAEIKKNLQP</sequence>
<evidence type="ECO:0000313" key="4">
    <source>
        <dbReference type="Proteomes" id="UP000054698"/>
    </source>
</evidence>
<dbReference type="EMBL" id="LNYB01000082">
    <property type="protein sequence ID" value="KTC96022.1"/>
    <property type="molecule type" value="Genomic_DNA"/>
</dbReference>
<keyword evidence="4" id="KW-1185">Reference proteome</keyword>
<reference evidence="2 4" key="1">
    <citation type="submission" date="2015-11" db="EMBL/GenBank/DDBJ databases">
        <title>Genomic analysis of 38 Legionella species identifies large and diverse effector repertoires.</title>
        <authorList>
            <person name="Burstein D."/>
            <person name="Amaro F."/>
            <person name="Zusman T."/>
            <person name="Lifshitz Z."/>
            <person name="Cohen O."/>
            <person name="Gilbert J.A."/>
            <person name="Pupko T."/>
            <person name="Shuman H.A."/>
            <person name="Segal G."/>
        </authorList>
    </citation>
    <scope>NUCLEOTIDE SEQUENCE [LARGE SCALE GENOMIC DNA]</scope>
    <source>
        <strain evidence="2 4">WO-44C</strain>
    </source>
</reference>
<dbReference type="Proteomes" id="UP000054698">
    <property type="component" value="Unassembled WGS sequence"/>
</dbReference>
<dbReference type="AlphaFoldDB" id="A0A0W0TKB7"/>
<evidence type="ECO:0000256" key="1">
    <source>
        <dbReference type="SAM" id="MobiDB-lite"/>
    </source>
</evidence>
<reference evidence="3 5" key="2">
    <citation type="submission" date="2018-06" db="EMBL/GenBank/DDBJ databases">
        <authorList>
            <consortium name="Pathogen Informatics"/>
            <person name="Doyle S."/>
        </authorList>
    </citation>
    <scope>NUCLEOTIDE SEQUENCE [LARGE SCALE GENOMIC DNA]</scope>
    <source>
        <strain evidence="3 5">NCTC12022</strain>
    </source>
</reference>
<dbReference type="PATRIC" id="fig|453.4.peg.2610"/>
<organism evidence="2 4">
    <name type="scientific">Legionella feeleii</name>
    <dbReference type="NCBI Taxonomy" id="453"/>
    <lineage>
        <taxon>Bacteria</taxon>
        <taxon>Pseudomonadati</taxon>
        <taxon>Pseudomonadota</taxon>
        <taxon>Gammaproteobacteria</taxon>
        <taxon>Legionellales</taxon>
        <taxon>Legionellaceae</taxon>
        <taxon>Legionella</taxon>
    </lineage>
</organism>
<dbReference type="EMBL" id="UASS01000007">
    <property type="protein sequence ID" value="SPX60216.1"/>
    <property type="molecule type" value="Genomic_DNA"/>
</dbReference>
<dbReference type="OrthoDB" id="5639044at2"/>
<evidence type="ECO:0000313" key="2">
    <source>
        <dbReference type="EMBL" id="KTC96022.1"/>
    </source>
</evidence>
<evidence type="ECO:0000313" key="3">
    <source>
        <dbReference type="EMBL" id="SPX60216.1"/>
    </source>
</evidence>
<feature type="region of interest" description="Disordered" evidence="1">
    <location>
        <begin position="41"/>
        <end position="81"/>
    </location>
</feature>